<dbReference type="Pfam" id="PF01687">
    <property type="entry name" value="Flavokinase"/>
    <property type="match status" value="1"/>
</dbReference>
<dbReference type="PANTHER" id="PTHR22749">
    <property type="entry name" value="RIBOFLAVIN KINASE/FMN ADENYLYLTRANSFERASE"/>
    <property type="match status" value="1"/>
</dbReference>
<accession>D3BQ09</accession>
<name>D3BQ09_HETP5</name>
<dbReference type="EC" id="2.7.1.26" evidence="2"/>
<keyword evidence="5" id="KW-0808">Transferase</keyword>
<sequence>MEEIQRGVSKEDLSMLPLFLRGKVIKGFGRGSKDLGCPTANLPTESYEATIKDIPIGVFFGWANVKGIDSESVIHKMVMSVGWNPFYKNEKKTLEIHILNRYDRDFYGEQVNAIATGFIRPMCDFKSLEGLIKAINDDISYASEQLDTAEQQLFKSHQFFSHCCNESSTPPSQEAIDSTENENNSNHRDVLSFKLN</sequence>
<dbReference type="InterPro" id="IPR023468">
    <property type="entry name" value="Riboflavin_kinase"/>
</dbReference>
<dbReference type="GO" id="GO:0009231">
    <property type="term" value="P:riboflavin biosynthetic process"/>
    <property type="evidence" value="ECO:0007669"/>
    <property type="project" value="InterPro"/>
</dbReference>
<dbReference type="AlphaFoldDB" id="D3BQ09"/>
<dbReference type="Gene3D" id="2.40.30.30">
    <property type="entry name" value="Riboflavin kinase-like"/>
    <property type="match status" value="1"/>
</dbReference>
<dbReference type="GO" id="GO:0005739">
    <property type="term" value="C:mitochondrion"/>
    <property type="evidence" value="ECO:0007669"/>
    <property type="project" value="TreeGrafter"/>
</dbReference>
<dbReference type="GO" id="GO:0008531">
    <property type="term" value="F:riboflavin kinase activity"/>
    <property type="evidence" value="ECO:0007669"/>
    <property type="project" value="UniProtKB-EC"/>
</dbReference>
<evidence type="ECO:0000256" key="8">
    <source>
        <dbReference type="SAM" id="MobiDB-lite"/>
    </source>
</evidence>
<dbReference type="EMBL" id="ADBJ01000047">
    <property type="protein sequence ID" value="EFA76560.1"/>
    <property type="molecule type" value="Genomic_DNA"/>
</dbReference>
<evidence type="ECO:0000256" key="5">
    <source>
        <dbReference type="ARBA" id="ARBA00022679"/>
    </source>
</evidence>
<feature type="region of interest" description="Disordered" evidence="8">
    <location>
        <begin position="167"/>
        <end position="196"/>
    </location>
</feature>
<dbReference type="SMART" id="SM00904">
    <property type="entry name" value="Flavokinase"/>
    <property type="match status" value="1"/>
</dbReference>
<dbReference type="PANTHER" id="PTHR22749:SF6">
    <property type="entry name" value="RIBOFLAVIN KINASE"/>
    <property type="match status" value="1"/>
</dbReference>
<reference evidence="10 11" key="1">
    <citation type="journal article" date="2011" name="Genome Res.">
        <title>Phylogeny-wide analysis of social amoeba genomes highlights ancient origins for complex intercellular communication.</title>
        <authorList>
            <person name="Heidel A.J."/>
            <person name="Lawal H.M."/>
            <person name="Felder M."/>
            <person name="Schilde C."/>
            <person name="Helps N.R."/>
            <person name="Tunggal B."/>
            <person name="Rivero F."/>
            <person name="John U."/>
            <person name="Schleicher M."/>
            <person name="Eichinger L."/>
            <person name="Platzer M."/>
            <person name="Noegel A.A."/>
            <person name="Schaap P."/>
            <person name="Gloeckner G."/>
        </authorList>
    </citation>
    <scope>NUCLEOTIDE SEQUENCE [LARGE SCALE GENOMIC DNA]</scope>
    <source>
        <strain evidence="11">ATCC 26659 / Pp 5 / PN500</strain>
    </source>
</reference>
<gene>
    <name evidence="10" type="ORF">PPL_10329</name>
</gene>
<dbReference type="GeneID" id="31365800"/>
<evidence type="ECO:0000313" key="10">
    <source>
        <dbReference type="EMBL" id="EFA76560.1"/>
    </source>
</evidence>
<dbReference type="InParanoid" id="D3BQ09"/>
<evidence type="ECO:0000256" key="2">
    <source>
        <dbReference type="ARBA" id="ARBA00012105"/>
    </source>
</evidence>
<feature type="compositionally biased region" description="Polar residues" evidence="8">
    <location>
        <begin position="167"/>
        <end position="184"/>
    </location>
</feature>
<evidence type="ECO:0000256" key="1">
    <source>
        <dbReference type="ARBA" id="ARBA00005201"/>
    </source>
</evidence>
<evidence type="ECO:0000256" key="3">
    <source>
        <dbReference type="ARBA" id="ARBA00022630"/>
    </source>
</evidence>
<keyword evidence="11" id="KW-1185">Reference proteome</keyword>
<dbReference type="InterPro" id="IPR015865">
    <property type="entry name" value="Riboflavin_kinase_bac/euk"/>
</dbReference>
<dbReference type="InterPro" id="IPR023465">
    <property type="entry name" value="Riboflavin_kinase_dom_sf"/>
</dbReference>
<organism evidence="10 11">
    <name type="scientific">Heterostelium pallidum (strain ATCC 26659 / Pp 5 / PN500)</name>
    <name type="common">Cellular slime mold</name>
    <name type="synonym">Polysphondylium pallidum</name>
    <dbReference type="NCBI Taxonomy" id="670386"/>
    <lineage>
        <taxon>Eukaryota</taxon>
        <taxon>Amoebozoa</taxon>
        <taxon>Evosea</taxon>
        <taxon>Eumycetozoa</taxon>
        <taxon>Dictyostelia</taxon>
        <taxon>Acytosteliales</taxon>
        <taxon>Acytosteliaceae</taxon>
        <taxon>Heterostelium</taxon>
    </lineage>
</organism>
<proteinExistence type="predicted"/>
<keyword evidence="4" id="KW-0288">FMN</keyword>
<feature type="compositionally biased region" description="Basic and acidic residues" evidence="8">
    <location>
        <begin position="185"/>
        <end position="196"/>
    </location>
</feature>
<evidence type="ECO:0000256" key="4">
    <source>
        <dbReference type="ARBA" id="ARBA00022643"/>
    </source>
</evidence>
<dbReference type="OMA" id="NGEVHKM"/>
<dbReference type="GO" id="GO:0005524">
    <property type="term" value="F:ATP binding"/>
    <property type="evidence" value="ECO:0007669"/>
    <property type="project" value="UniProtKB-KW"/>
</dbReference>
<protein>
    <recommendedName>
        <fullName evidence="2">riboflavin kinase</fullName>
        <ecNumber evidence="2">2.7.1.26</ecNumber>
    </recommendedName>
</protein>
<keyword evidence="6" id="KW-0547">Nucleotide-binding</keyword>
<comment type="pathway">
    <text evidence="1">Cofactor biosynthesis; FMN biosynthesis; FMN from riboflavin (ATP route): step 1/1.</text>
</comment>
<evidence type="ECO:0000259" key="9">
    <source>
        <dbReference type="SMART" id="SM00904"/>
    </source>
</evidence>
<comment type="caution">
    <text evidence="10">The sequence shown here is derived from an EMBL/GenBank/DDBJ whole genome shotgun (WGS) entry which is preliminary data.</text>
</comment>
<evidence type="ECO:0000313" key="11">
    <source>
        <dbReference type="Proteomes" id="UP000001396"/>
    </source>
</evidence>
<dbReference type="SUPFAM" id="SSF82114">
    <property type="entry name" value="Riboflavin kinase-like"/>
    <property type="match status" value="1"/>
</dbReference>
<evidence type="ECO:0000256" key="6">
    <source>
        <dbReference type="ARBA" id="ARBA00022741"/>
    </source>
</evidence>
<feature type="domain" description="Riboflavin kinase" evidence="9">
    <location>
        <begin position="15"/>
        <end position="147"/>
    </location>
</feature>
<evidence type="ECO:0000256" key="7">
    <source>
        <dbReference type="ARBA" id="ARBA00022840"/>
    </source>
</evidence>
<dbReference type="UniPathway" id="UPA00276">
    <property type="reaction ID" value="UER00406"/>
</dbReference>
<dbReference type="STRING" id="670386.D3BQ09"/>
<dbReference type="GO" id="GO:0009398">
    <property type="term" value="P:FMN biosynthetic process"/>
    <property type="evidence" value="ECO:0007669"/>
    <property type="project" value="UniProtKB-UniPathway"/>
</dbReference>
<keyword evidence="3" id="KW-0285">Flavoprotein</keyword>
<dbReference type="Proteomes" id="UP000001396">
    <property type="component" value="Unassembled WGS sequence"/>
</dbReference>
<keyword evidence="7" id="KW-0067">ATP-binding</keyword>
<dbReference type="RefSeq" id="XP_020428692.1">
    <property type="nucleotide sequence ID" value="XM_020581107.1"/>
</dbReference>